<dbReference type="PANTHER" id="PTHR43000">
    <property type="entry name" value="DTDP-D-GLUCOSE 4,6-DEHYDRATASE-RELATED"/>
    <property type="match status" value="1"/>
</dbReference>
<evidence type="ECO:0000259" key="2">
    <source>
        <dbReference type="Pfam" id="PF01370"/>
    </source>
</evidence>
<dbReference type="InterPro" id="IPR036291">
    <property type="entry name" value="NAD(P)-bd_dom_sf"/>
</dbReference>
<evidence type="ECO:0000313" key="3">
    <source>
        <dbReference type="EMBL" id="KAF0135319.1"/>
    </source>
</evidence>
<dbReference type="Proteomes" id="UP000488506">
    <property type="component" value="Unassembled WGS sequence"/>
</dbReference>
<evidence type="ECO:0000256" key="1">
    <source>
        <dbReference type="ARBA" id="ARBA00007637"/>
    </source>
</evidence>
<comment type="caution">
    <text evidence="3">The sequence shown here is derived from an EMBL/GenBank/DDBJ whole genome shotgun (WGS) entry which is preliminary data.</text>
</comment>
<dbReference type="CDD" id="cd05234">
    <property type="entry name" value="UDP_G4E_2_SDR_e"/>
    <property type="match status" value="1"/>
</dbReference>
<comment type="similarity">
    <text evidence="1">Belongs to the NAD(P)-dependent epimerase/dehydratase family.</text>
</comment>
<dbReference type="AlphaFoldDB" id="A0A833L2S2"/>
<proteinExistence type="inferred from homology"/>
<dbReference type="Gene3D" id="3.90.25.10">
    <property type="entry name" value="UDP-galactose 4-epimerase, domain 1"/>
    <property type="match status" value="1"/>
</dbReference>
<dbReference type="Gene3D" id="3.40.50.720">
    <property type="entry name" value="NAD(P)-binding Rossmann-like Domain"/>
    <property type="match status" value="1"/>
</dbReference>
<dbReference type="Pfam" id="PF01370">
    <property type="entry name" value="Epimerase"/>
    <property type="match status" value="1"/>
</dbReference>
<protein>
    <submittedName>
        <fullName evidence="3">Nucleoside-diphosphate-sugar epimerase</fullName>
    </submittedName>
</protein>
<organism evidence="3 4">
    <name type="scientific">Candidatus Saganbacteria bacterium</name>
    <dbReference type="NCBI Taxonomy" id="2575572"/>
    <lineage>
        <taxon>Bacteria</taxon>
        <taxon>Bacillati</taxon>
        <taxon>Saganbacteria</taxon>
    </lineage>
</organism>
<dbReference type="InterPro" id="IPR001509">
    <property type="entry name" value="Epimerase_deHydtase"/>
</dbReference>
<reference evidence="3 4" key="1">
    <citation type="submission" date="2019-12" db="EMBL/GenBank/DDBJ databases">
        <authorList>
            <person name="Wolfe R."/>
            <person name="Danczak R."/>
            <person name="Wilkins M."/>
        </authorList>
    </citation>
    <scope>NUCLEOTIDE SEQUENCE [LARGE SCALE GENOMIC DNA]</scope>
    <source>
        <strain evidence="3">X2_MaxBin.013</strain>
    </source>
</reference>
<sequence length="326" mass="36314">MKKGLKRPSNGLRMPKRVFITGGAGFIGSHLVDRLADEGCQITVYDNLSSGKEKFIARHTSKSYFKLIKADLLDLDNLKSAIKNHDIVFHLAANPDIRYGISHTDTDLKQNTIVTYNVLETMRLAGVKQIAFSSTSTIYGEPSLMPTPEDYGPLYPISLYGASKLACEALTTSFCHTFDMKCWIYRFANIVGGRGTHGIIYDFINKLKKNPKELEILGDGKQTKSYLLVDDCIDAMLFLMNNATEQFNVYNLGCDDRISIREIAELLIENMELAGANIKYTGGSRGWPGDVPQMSLDVKKINKLGFKAKYSSKQAIVVAINRMLGE</sequence>
<evidence type="ECO:0000313" key="4">
    <source>
        <dbReference type="Proteomes" id="UP000488506"/>
    </source>
</evidence>
<feature type="domain" description="NAD-dependent epimerase/dehydratase" evidence="2">
    <location>
        <begin position="18"/>
        <end position="253"/>
    </location>
</feature>
<dbReference type="EMBL" id="WPAF01000001">
    <property type="protein sequence ID" value="KAF0135319.1"/>
    <property type="molecule type" value="Genomic_DNA"/>
</dbReference>
<gene>
    <name evidence="3" type="ORF">FD145_145</name>
</gene>
<dbReference type="SUPFAM" id="SSF51735">
    <property type="entry name" value="NAD(P)-binding Rossmann-fold domains"/>
    <property type="match status" value="1"/>
</dbReference>
<accession>A0A833L2S2</accession>
<name>A0A833L2S2_UNCSA</name>